<protein>
    <submittedName>
        <fullName evidence="1">Uncharacterized protein</fullName>
    </submittedName>
</protein>
<dbReference type="AlphaFoldDB" id="A0AA37N8P5"/>
<proteinExistence type="predicted"/>
<comment type="caution">
    <text evidence="1">The sequence shown here is derived from an EMBL/GenBank/DDBJ whole genome shotgun (WGS) entry which is preliminary data.</text>
</comment>
<dbReference type="Proteomes" id="UP001055091">
    <property type="component" value="Unassembled WGS sequence"/>
</dbReference>
<evidence type="ECO:0000313" key="2">
    <source>
        <dbReference type="Proteomes" id="UP001055091"/>
    </source>
</evidence>
<organism evidence="1 2">
    <name type="scientific">Hungatella hathewayi</name>
    <dbReference type="NCBI Taxonomy" id="154046"/>
    <lineage>
        <taxon>Bacteria</taxon>
        <taxon>Bacillati</taxon>
        <taxon>Bacillota</taxon>
        <taxon>Clostridia</taxon>
        <taxon>Lachnospirales</taxon>
        <taxon>Lachnospiraceae</taxon>
        <taxon>Hungatella</taxon>
    </lineage>
</organism>
<accession>A0AA37N8P5</accession>
<dbReference type="EMBL" id="BQNJ01000002">
    <property type="protein sequence ID" value="GKH02396.1"/>
    <property type="molecule type" value="Genomic_DNA"/>
</dbReference>
<evidence type="ECO:0000313" key="1">
    <source>
        <dbReference type="EMBL" id="GKH02396.1"/>
    </source>
</evidence>
<gene>
    <name evidence="1" type="ORF">CE91St55_43770</name>
</gene>
<sequence>MTDTWRNTNPMLKPDFVGCRKIFLKSQRVAVRSTISYLHMINLKQSLMNIDPMIFIFMEAIARME</sequence>
<name>A0AA37N8P5_9FIRM</name>
<reference evidence="1" key="1">
    <citation type="submission" date="2022-01" db="EMBL/GenBank/DDBJ databases">
        <title>Novel bile acid biosynthetic pathways are enriched in the microbiome of centenarians.</title>
        <authorList>
            <person name="Sato Y."/>
            <person name="Atarashi K."/>
            <person name="Plichta R.D."/>
            <person name="Arai Y."/>
            <person name="Sasajima S."/>
            <person name="Kearney M.S."/>
            <person name="Suda W."/>
            <person name="Takeshita K."/>
            <person name="Sasaki T."/>
            <person name="Okamoto S."/>
            <person name="Skelly N.A."/>
            <person name="Okamura Y."/>
            <person name="Vlamakis H."/>
            <person name="Li Y."/>
            <person name="Tanoue T."/>
            <person name="Takei H."/>
            <person name="Nittono H."/>
            <person name="Narushima S."/>
            <person name="Irie J."/>
            <person name="Itoh H."/>
            <person name="Moriya K."/>
            <person name="Sugiura Y."/>
            <person name="Suematsu M."/>
            <person name="Moritoki N."/>
            <person name="Shibata S."/>
            <person name="Littman R.D."/>
            <person name="Fischbach A.M."/>
            <person name="Uwamino Y."/>
            <person name="Inoue T."/>
            <person name="Honda A."/>
            <person name="Hattori M."/>
            <person name="Murai T."/>
            <person name="Xavier J.R."/>
            <person name="Hirose N."/>
            <person name="Honda K."/>
        </authorList>
    </citation>
    <scope>NUCLEOTIDE SEQUENCE</scope>
    <source>
        <strain evidence="1">CE91-St55</strain>
    </source>
</reference>